<evidence type="ECO:0000313" key="3">
    <source>
        <dbReference type="EMBL" id="KIJ11204.1"/>
    </source>
</evidence>
<proteinExistence type="predicted"/>
<evidence type="ECO:0000313" key="4">
    <source>
        <dbReference type="Proteomes" id="UP000053647"/>
    </source>
</evidence>
<dbReference type="OrthoDB" id="2657661at2759"/>
<feature type="transmembrane region" description="Helical" evidence="2">
    <location>
        <begin position="559"/>
        <end position="578"/>
    </location>
</feature>
<keyword evidence="2" id="KW-0472">Membrane</keyword>
<protein>
    <recommendedName>
        <fullName evidence="5">WW domain-containing protein</fullName>
    </recommendedName>
</protein>
<gene>
    <name evidence="3" type="ORF">PAXINDRAFT_171893</name>
</gene>
<evidence type="ECO:0000256" key="2">
    <source>
        <dbReference type="SAM" id="Phobius"/>
    </source>
</evidence>
<dbReference type="EMBL" id="KN819385">
    <property type="protein sequence ID" value="KIJ11204.1"/>
    <property type="molecule type" value="Genomic_DNA"/>
</dbReference>
<feature type="compositionally biased region" description="Low complexity" evidence="1">
    <location>
        <begin position="51"/>
        <end position="60"/>
    </location>
</feature>
<accession>A0A0C9SSG9</accession>
<evidence type="ECO:0008006" key="5">
    <source>
        <dbReference type="Google" id="ProtNLM"/>
    </source>
</evidence>
<dbReference type="Proteomes" id="UP000053647">
    <property type="component" value="Unassembled WGS sequence"/>
</dbReference>
<dbReference type="AlphaFoldDB" id="A0A0C9SSG9"/>
<name>A0A0C9SSG9_PAXIN</name>
<sequence>MTAPAHKSAEPQYGGRSPVDAPYDMSSSGHLIPYSPVHGLHGGAPRSQSPMSTSQQSVSRRSMRSHNSALSIGRASYREHLGPPARARTPNPPNADDPDQPGELTVDYKGPRFAPMSTHGVLRYQRHKQPNVIRRPTEVDHTISAMQYKFPETQGSLPEGWTAHRHPEGALYFMHVESKTFTEVNVCNEEICEDIEYFKRFLFSELQDEIEKRGDLSGSLKHDEVQLVLEPRTDADGLLCSYYFVNPGSRCLFWLDDWEGEEIFSDCRGDLSLPHKGLGIQSHYWRHWDLFPNLCNITQELKDEVVDMILHATSDHLTSNRSSCPLNVEELNQHLSLIEKINPESTYRRGHPAIVIGRIMHTFYHAYFLNFHGEECARLNFDQTIHGWRYHPSWLMTTCAPLLFMAPVTSVRSLHRIFVDEIASKAKWNTYINKLNSQLQDTNLLATVLLNANVGFLAIQSVDNGAGTSLRQLASYMSLVASMASIILGLVFVGHHRTESRNTAFEAAKFLFRLQHKRHGLETLGIIYSLPYAFLMWAMVLFFIAFVSEWCGPGDISSWTSVGSFMFLVTLLVAWCIWTSREQTDYWWFQPDPDQVELEDLEEYNETSCVTTSGFLRRLIPPSWIRYRTGPEPPPESHAMQDTTRPQDVPLSDNTLHEDSPACEPVSITVHQATLWSAPSTLNTDAFERQTSPV</sequence>
<organism evidence="3 4">
    <name type="scientific">Paxillus involutus ATCC 200175</name>
    <dbReference type="NCBI Taxonomy" id="664439"/>
    <lineage>
        <taxon>Eukaryota</taxon>
        <taxon>Fungi</taxon>
        <taxon>Dikarya</taxon>
        <taxon>Basidiomycota</taxon>
        <taxon>Agaricomycotina</taxon>
        <taxon>Agaricomycetes</taxon>
        <taxon>Agaricomycetidae</taxon>
        <taxon>Boletales</taxon>
        <taxon>Paxilineae</taxon>
        <taxon>Paxillaceae</taxon>
        <taxon>Paxillus</taxon>
    </lineage>
</organism>
<reference evidence="3 4" key="1">
    <citation type="submission" date="2014-06" db="EMBL/GenBank/DDBJ databases">
        <authorList>
            <consortium name="DOE Joint Genome Institute"/>
            <person name="Kuo A."/>
            <person name="Kohler A."/>
            <person name="Nagy L.G."/>
            <person name="Floudas D."/>
            <person name="Copeland A."/>
            <person name="Barry K.W."/>
            <person name="Cichocki N."/>
            <person name="Veneault-Fourrey C."/>
            <person name="LaButti K."/>
            <person name="Lindquist E.A."/>
            <person name="Lipzen A."/>
            <person name="Lundell T."/>
            <person name="Morin E."/>
            <person name="Murat C."/>
            <person name="Sun H."/>
            <person name="Tunlid A."/>
            <person name="Henrissat B."/>
            <person name="Grigoriev I.V."/>
            <person name="Hibbett D.S."/>
            <person name="Martin F."/>
            <person name="Nordberg H.P."/>
            <person name="Cantor M.N."/>
            <person name="Hua S.X."/>
        </authorList>
    </citation>
    <scope>NUCLEOTIDE SEQUENCE [LARGE SCALE GENOMIC DNA]</scope>
    <source>
        <strain evidence="3 4">ATCC 200175</strain>
    </source>
</reference>
<feature type="transmembrane region" description="Helical" evidence="2">
    <location>
        <begin position="473"/>
        <end position="493"/>
    </location>
</feature>
<keyword evidence="2" id="KW-1133">Transmembrane helix</keyword>
<feature type="transmembrane region" description="Helical" evidence="2">
    <location>
        <begin position="523"/>
        <end position="547"/>
    </location>
</feature>
<keyword evidence="2" id="KW-0812">Transmembrane</keyword>
<evidence type="ECO:0000256" key="1">
    <source>
        <dbReference type="SAM" id="MobiDB-lite"/>
    </source>
</evidence>
<feature type="region of interest" description="Disordered" evidence="1">
    <location>
        <begin position="630"/>
        <end position="661"/>
    </location>
</feature>
<reference evidence="4" key="2">
    <citation type="submission" date="2015-01" db="EMBL/GenBank/DDBJ databases">
        <title>Evolutionary Origins and Diversification of the Mycorrhizal Mutualists.</title>
        <authorList>
            <consortium name="DOE Joint Genome Institute"/>
            <consortium name="Mycorrhizal Genomics Consortium"/>
            <person name="Kohler A."/>
            <person name="Kuo A."/>
            <person name="Nagy L.G."/>
            <person name="Floudas D."/>
            <person name="Copeland A."/>
            <person name="Barry K.W."/>
            <person name="Cichocki N."/>
            <person name="Veneault-Fourrey C."/>
            <person name="LaButti K."/>
            <person name="Lindquist E.A."/>
            <person name="Lipzen A."/>
            <person name="Lundell T."/>
            <person name="Morin E."/>
            <person name="Murat C."/>
            <person name="Riley R."/>
            <person name="Ohm R."/>
            <person name="Sun H."/>
            <person name="Tunlid A."/>
            <person name="Henrissat B."/>
            <person name="Grigoriev I.V."/>
            <person name="Hibbett D.S."/>
            <person name="Martin F."/>
        </authorList>
    </citation>
    <scope>NUCLEOTIDE SEQUENCE [LARGE SCALE GENOMIC DNA]</scope>
    <source>
        <strain evidence="4">ATCC 200175</strain>
    </source>
</reference>
<dbReference type="HOGENOM" id="CLU_015091_2_1_1"/>
<keyword evidence="4" id="KW-1185">Reference proteome</keyword>
<feature type="region of interest" description="Disordered" evidence="1">
    <location>
        <begin position="1"/>
        <end position="108"/>
    </location>
</feature>